<protein>
    <recommendedName>
        <fullName evidence="7">PDGLE domain-containing protein</fullName>
    </recommendedName>
</protein>
<evidence type="ECO:0000313" key="8">
    <source>
        <dbReference type="EMBL" id="GGM45587.1"/>
    </source>
</evidence>
<feature type="domain" description="PDGLE" evidence="7">
    <location>
        <begin position="13"/>
        <end position="115"/>
    </location>
</feature>
<dbReference type="InterPro" id="IPR025937">
    <property type="entry name" value="PDGLE_dom"/>
</dbReference>
<proteinExistence type="predicted"/>
<reference evidence="8" key="1">
    <citation type="journal article" date="2014" name="Int. J. Syst. Evol. Microbiol.">
        <title>Complete genome sequence of Corynebacterium casei LMG S-19264T (=DSM 44701T), isolated from a smear-ripened cheese.</title>
        <authorList>
            <consortium name="US DOE Joint Genome Institute (JGI-PGF)"/>
            <person name="Walter F."/>
            <person name="Albersmeier A."/>
            <person name="Kalinowski J."/>
            <person name="Ruckert C."/>
        </authorList>
    </citation>
    <scope>NUCLEOTIDE SEQUENCE</scope>
    <source>
        <strain evidence="8">CGMCC 4.5737</strain>
    </source>
</reference>
<gene>
    <name evidence="8" type="ORF">GCM10012275_15800</name>
</gene>
<organism evidence="8 9">
    <name type="scientific">Longimycelium tulufanense</name>
    <dbReference type="NCBI Taxonomy" id="907463"/>
    <lineage>
        <taxon>Bacteria</taxon>
        <taxon>Bacillati</taxon>
        <taxon>Actinomycetota</taxon>
        <taxon>Actinomycetes</taxon>
        <taxon>Pseudonocardiales</taxon>
        <taxon>Pseudonocardiaceae</taxon>
        <taxon>Longimycelium</taxon>
    </lineage>
</organism>
<sequence length="126" mass="13481">MSTQQHDTRRRNRAFFLIFGLVAVLLAGVVSAFASSEPDGLDAVTRQGCTVTETERGEQVEGECIAQHAQDHALAGSPLADYTVRGDSRLTGVAGVLGVVVVLAVSGGLFWLLRRRSTPDETPRTD</sequence>
<evidence type="ECO:0000256" key="5">
    <source>
        <dbReference type="ARBA" id="ARBA00023136"/>
    </source>
</evidence>
<keyword evidence="3 6" id="KW-0812">Transmembrane</keyword>
<dbReference type="RefSeq" id="WP_189055440.1">
    <property type="nucleotide sequence ID" value="NZ_BMMK01000005.1"/>
</dbReference>
<evidence type="ECO:0000259" key="7">
    <source>
        <dbReference type="Pfam" id="PF13190"/>
    </source>
</evidence>
<keyword evidence="9" id="KW-1185">Reference proteome</keyword>
<evidence type="ECO:0000256" key="2">
    <source>
        <dbReference type="ARBA" id="ARBA00022475"/>
    </source>
</evidence>
<evidence type="ECO:0000256" key="6">
    <source>
        <dbReference type="SAM" id="Phobius"/>
    </source>
</evidence>
<keyword evidence="4 6" id="KW-1133">Transmembrane helix</keyword>
<dbReference type="GO" id="GO:0005886">
    <property type="term" value="C:plasma membrane"/>
    <property type="evidence" value="ECO:0007669"/>
    <property type="project" value="UniProtKB-SubCell"/>
</dbReference>
<accession>A0A8J3C6Z6</accession>
<evidence type="ECO:0000256" key="1">
    <source>
        <dbReference type="ARBA" id="ARBA00004236"/>
    </source>
</evidence>
<comment type="subcellular location">
    <subcellularLocation>
        <location evidence="1">Cell membrane</location>
    </subcellularLocation>
</comment>
<dbReference type="AlphaFoldDB" id="A0A8J3C6Z6"/>
<dbReference type="EMBL" id="BMMK01000005">
    <property type="protein sequence ID" value="GGM45587.1"/>
    <property type="molecule type" value="Genomic_DNA"/>
</dbReference>
<reference evidence="8" key="2">
    <citation type="submission" date="2020-09" db="EMBL/GenBank/DDBJ databases">
        <authorList>
            <person name="Sun Q."/>
            <person name="Zhou Y."/>
        </authorList>
    </citation>
    <scope>NUCLEOTIDE SEQUENCE</scope>
    <source>
        <strain evidence="8">CGMCC 4.5737</strain>
    </source>
</reference>
<evidence type="ECO:0000313" key="9">
    <source>
        <dbReference type="Proteomes" id="UP000637578"/>
    </source>
</evidence>
<name>A0A8J3C6Z6_9PSEU</name>
<comment type="caution">
    <text evidence="8">The sequence shown here is derived from an EMBL/GenBank/DDBJ whole genome shotgun (WGS) entry which is preliminary data.</text>
</comment>
<feature type="transmembrane region" description="Helical" evidence="6">
    <location>
        <begin position="92"/>
        <end position="113"/>
    </location>
</feature>
<keyword evidence="5 6" id="KW-0472">Membrane</keyword>
<dbReference type="Proteomes" id="UP000637578">
    <property type="component" value="Unassembled WGS sequence"/>
</dbReference>
<dbReference type="Pfam" id="PF13190">
    <property type="entry name" value="PDGLE"/>
    <property type="match status" value="1"/>
</dbReference>
<evidence type="ECO:0000256" key="4">
    <source>
        <dbReference type="ARBA" id="ARBA00022989"/>
    </source>
</evidence>
<evidence type="ECO:0000256" key="3">
    <source>
        <dbReference type="ARBA" id="ARBA00022692"/>
    </source>
</evidence>
<keyword evidence="2" id="KW-1003">Cell membrane</keyword>